<organism evidence="3 4">
    <name type="scientific">Rubrobacter marinus</name>
    <dbReference type="NCBI Taxonomy" id="2653852"/>
    <lineage>
        <taxon>Bacteria</taxon>
        <taxon>Bacillati</taxon>
        <taxon>Actinomycetota</taxon>
        <taxon>Rubrobacteria</taxon>
        <taxon>Rubrobacterales</taxon>
        <taxon>Rubrobacteraceae</taxon>
        <taxon>Rubrobacter</taxon>
    </lineage>
</organism>
<dbReference type="InterPro" id="IPR025745">
    <property type="entry name" value="Mrr-like_N_dom"/>
</dbReference>
<name>A0A6G8PTP0_9ACTN</name>
<protein>
    <submittedName>
        <fullName evidence="3">Restriction endonuclease</fullName>
    </submittedName>
</protein>
<evidence type="ECO:0000313" key="4">
    <source>
        <dbReference type="Proteomes" id="UP000502706"/>
    </source>
</evidence>
<proteinExistence type="predicted"/>
<dbReference type="GO" id="GO:0003677">
    <property type="term" value="F:DNA binding"/>
    <property type="evidence" value="ECO:0007669"/>
    <property type="project" value="InterPro"/>
</dbReference>
<dbReference type="SUPFAM" id="SSF52980">
    <property type="entry name" value="Restriction endonuclease-like"/>
    <property type="match status" value="1"/>
</dbReference>
<keyword evidence="3" id="KW-0540">Nuclease</keyword>
<dbReference type="InterPro" id="IPR011856">
    <property type="entry name" value="tRNA_endonuc-like_dom_sf"/>
</dbReference>
<feature type="domain" description="Restriction endonuclease type IV Mrr" evidence="1">
    <location>
        <begin position="158"/>
        <end position="277"/>
    </location>
</feature>
<dbReference type="InterPro" id="IPR052906">
    <property type="entry name" value="Type_IV_Methyl-Rstrct_Enzyme"/>
</dbReference>
<evidence type="ECO:0000313" key="3">
    <source>
        <dbReference type="EMBL" id="QIN77301.1"/>
    </source>
</evidence>
<dbReference type="GO" id="GO:0015666">
    <property type="term" value="F:restriction endodeoxyribonuclease activity"/>
    <property type="evidence" value="ECO:0007669"/>
    <property type="project" value="TreeGrafter"/>
</dbReference>
<dbReference type="InterPro" id="IPR011335">
    <property type="entry name" value="Restrct_endonuc-II-like"/>
</dbReference>
<evidence type="ECO:0000259" key="1">
    <source>
        <dbReference type="Pfam" id="PF04471"/>
    </source>
</evidence>
<dbReference type="PANTHER" id="PTHR30015:SF7">
    <property type="entry name" value="TYPE IV METHYL-DIRECTED RESTRICTION ENZYME ECOKMRR"/>
    <property type="match status" value="1"/>
</dbReference>
<gene>
    <name evidence="3" type="ORF">GBA65_00865</name>
</gene>
<evidence type="ECO:0000259" key="2">
    <source>
        <dbReference type="Pfam" id="PF14338"/>
    </source>
</evidence>
<keyword evidence="4" id="KW-1185">Reference proteome</keyword>
<dbReference type="EMBL" id="CP045121">
    <property type="protein sequence ID" value="QIN77301.1"/>
    <property type="molecule type" value="Genomic_DNA"/>
</dbReference>
<dbReference type="Gene3D" id="3.40.1350.10">
    <property type="match status" value="1"/>
</dbReference>
<dbReference type="PANTHER" id="PTHR30015">
    <property type="entry name" value="MRR RESTRICTION SYSTEM PROTEIN"/>
    <property type="match status" value="1"/>
</dbReference>
<sequence>MTIPDYQTIMLPLLQFVSDGKEHDLREIVEVLAARFDLSKAERPELLPSGRYPTFDSRVGWASTYMKKAGLIEKPRRGYSKITARGLSVLKENPEKIDTKLLQRYPEFVAFLAGSSETVSKPTTIPEEAGKQTPVEAIEDAYQTIRDSLATELLQQIKGCSPSFFESLVVEVLVKMGYGGTRKDAGEVLGKSGDEGIDGVINEDRLGLDVIYIQAKRWEGTVGRPEIQKFVGALQGQKARKGIFITTSDFSKQARDYASAIESSVVLIDGETLAGLMIDHDVGTAVESSYEIKRVDSDYFTEA</sequence>
<dbReference type="InterPro" id="IPR007560">
    <property type="entry name" value="Restrct_endonuc_IV_Mrr"/>
</dbReference>
<dbReference type="Pfam" id="PF04471">
    <property type="entry name" value="Mrr_cat"/>
    <property type="match status" value="1"/>
</dbReference>
<keyword evidence="3" id="KW-0255">Endonuclease</keyword>
<keyword evidence="3" id="KW-0378">Hydrolase</keyword>
<reference evidence="3 4" key="1">
    <citation type="submission" date="2019-10" db="EMBL/GenBank/DDBJ databases">
        <title>Rubrobacter sp nov SCSIO 52915 isolated from a deep-sea sediment in the South China Sea.</title>
        <authorList>
            <person name="Chen R.W."/>
        </authorList>
    </citation>
    <scope>NUCLEOTIDE SEQUENCE [LARGE SCALE GENOMIC DNA]</scope>
    <source>
        <strain evidence="3 4">SCSIO 52915</strain>
    </source>
</reference>
<dbReference type="Pfam" id="PF14338">
    <property type="entry name" value="Mrr_N"/>
    <property type="match status" value="1"/>
</dbReference>
<dbReference type="Proteomes" id="UP000502706">
    <property type="component" value="Chromosome"/>
</dbReference>
<dbReference type="AlphaFoldDB" id="A0A6G8PTP0"/>
<dbReference type="RefSeq" id="WP_166398258.1">
    <property type="nucleotide sequence ID" value="NZ_CP045121.1"/>
</dbReference>
<accession>A0A6G8PTP0</accession>
<dbReference type="GO" id="GO:0009307">
    <property type="term" value="P:DNA restriction-modification system"/>
    <property type="evidence" value="ECO:0007669"/>
    <property type="project" value="InterPro"/>
</dbReference>
<dbReference type="KEGG" id="rmar:GBA65_00865"/>
<feature type="domain" description="Restriction system protein Mrr-like N-terminal" evidence="2">
    <location>
        <begin position="6"/>
        <end position="92"/>
    </location>
</feature>